<reference evidence="1" key="1">
    <citation type="journal article" date="2022" name="Int. J. Mol. Sci.">
        <title>Draft Genome of Tanacetum Coccineum: Genomic Comparison of Closely Related Tanacetum-Family Plants.</title>
        <authorList>
            <person name="Yamashiro T."/>
            <person name="Shiraishi A."/>
            <person name="Nakayama K."/>
            <person name="Satake H."/>
        </authorList>
    </citation>
    <scope>NUCLEOTIDE SEQUENCE</scope>
</reference>
<reference evidence="1" key="2">
    <citation type="submission" date="2022-01" db="EMBL/GenBank/DDBJ databases">
        <authorList>
            <person name="Yamashiro T."/>
            <person name="Shiraishi A."/>
            <person name="Satake H."/>
            <person name="Nakayama K."/>
        </authorList>
    </citation>
    <scope>NUCLEOTIDE SEQUENCE</scope>
</reference>
<accession>A0ABQ4ZI04</accession>
<evidence type="ECO:0000313" key="2">
    <source>
        <dbReference type="Proteomes" id="UP001151760"/>
    </source>
</evidence>
<protein>
    <submittedName>
        <fullName evidence="1">Uncharacterized protein</fullName>
    </submittedName>
</protein>
<comment type="caution">
    <text evidence="1">The sequence shown here is derived from an EMBL/GenBank/DDBJ whole genome shotgun (WGS) entry which is preliminary data.</text>
</comment>
<dbReference type="Proteomes" id="UP001151760">
    <property type="component" value="Unassembled WGS sequence"/>
</dbReference>
<name>A0ABQ4ZI04_9ASTR</name>
<gene>
    <name evidence="1" type="ORF">Tco_0772396</name>
</gene>
<organism evidence="1 2">
    <name type="scientific">Tanacetum coccineum</name>
    <dbReference type="NCBI Taxonomy" id="301880"/>
    <lineage>
        <taxon>Eukaryota</taxon>
        <taxon>Viridiplantae</taxon>
        <taxon>Streptophyta</taxon>
        <taxon>Embryophyta</taxon>
        <taxon>Tracheophyta</taxon>
        <taxon>Spermatophyta</taxon>
        <taxon>Magnoliopsida</taxon>
        <taxon>eudicotyledons</taxon>
        <taxon>Gunneridae</taxon>
        <taxon>Pentapetalae</taxon>
        <taxon>asterids</taxon>
        <taxon>campanulids</taxon>
        <taxon>Asterales</taxon>
        <taxon>Asteraceae</taxon>
        <taxon>Asteroideae</taxon>
        <taxon>Anthemideae</taxon>
        <taxon>Anthemidinae</taxon>
        <taxon>Tanacetum</taxon>
    </lineage>
</organism>
<sequence length="234" mass="27040">MPQMDTATIVVAAAETTTERRRWMDVRQKKWLPETLQTLREEEGLLRVLEVKEASSGIYTPNLTQEPIHHTVPLLVTRMAYQDKEIHSLYGRLEDILLSNVETLQDEVNGLFDGAGHAQRDMETMHPRLVKAQAQIAKMHFRLERKRIQESENEACIRVLEQHLKSACWSDIGMVYDLMDHVKCQGARVMKSVDNKRKWEYNPRGNFGQLQNKRHEVVKAYTAGPNIKKEYGGS</sequence>
<proteinExistence type="predicted"/>
<dbReference type="EMBL" id="BQNB010011375">
    <property type="protein sequence ID" value="GJS89760.1"/>
    <property type="molecule type" value="Genomic_DNA"/>
</dbReference>
<keyword evidence="2" id="KW-1185">Reference proteome</keyword>
<evidence type="ECO:0000313" key="1">
    <source>
        <dbReference type="EMBL" id="GJS89760.1"/>
    </source>
</evidence>